<evidence type="ECO:0000313" key="2">
    <source>
        <dbReference type="Proteomes" id="UP000410492"/>
    </source>
</evidence>
<proteinExistence type="predicted"/>
<keyword evidence="2" id="KW-1185">Reference proteome</keyword>
<evidence type="ECO:0000313" key="1">
    <source>
        <dbReference type="EMBL" id="VEN60224.1"/>
    </source>
</evidence>
<evidence type="ECO:0008006" key="3">
    <source>
        <dbReference type="Google" id="ProtNLM"/>
    </source>
</evidence>
<dbReference type="AlphaFoldDB" id="A0A653DJM7"/>
<dbReference type="EMBL" id="CAACVG010012408">
    <property type="protein sequence ID" value="VEN60224.1"/>
    <property type="molecule type" value="Genomic_DNA"/>
</dbReference>
<accession>A0A653DJM7</accession>
<gene>
    <name evidence="1" type="ORF">CALMAC_LOCUS17986</name>
</gene>
<organism evidence="1 2">
    <name type="scientific">Callosobruchus maculatus</name>
    <name type="common">Southern cowpea weevil</name>
    <name type="synonym">Pulse bruchid</name>
    <dbReference type="NCBI Taxonomy" id="64391"/>
    <lineage>
        <taxon>Eukaryota</taxon>
        <taxon>Metazoa</taxon>
        <taxon>Ecdysozoa</taxon>
        <taxon>Arthropoda</taxon>
        <taxon>Hexapoda</taxon>
        <taxon>Insecta</taxon>
        <taxon>Pterygota</taxon>
        <taxon>Neoptera</taxon>
        <taxon>Endopterygota</taxon>
        <taxon>Coleoptera</taxon>
        <taxon>Polyphaga</taxon>
        <taxon>Cucujiformia</taxon>
        <taxon>Chrysomeloidea</taxon>
        <taxon>Chrysomelidae</taxon>
        <taxon>Bruchinae</taxon>
        <taxon>Bruchini</taxon>
        <taxon>Callosobruchus</taxon>
    </lineage>
</organism>
<reference evidence="1 2" key="1">
    <citation type="submission" date="2019-01" db="EMBL/GenBank/DDBJ databases">
        <authorList>
            <person name="Sayadi A."/>
        </authorList>
    </citation>
    <scope>NUCLEOTIDE SEQUENCE [LARGE SCALE GENOMIC DNA]</scope>
</reference>
<protein>
    <recommendedName>
        <fullName evidence="3">FAST kinase leucine-rich domain-containing protein</fullName>
    </recommendedName>
</protein>
<feature type="non-terminal residue" evidence="1">
    <location>
        <position position="1"/>
    </location>
</feature>
<sequence length="567" mass="66477">NKTYIILRTAVTTTNLQKRFFERSIAGDRVTVSNDTTLTGRLLCYLNNKKSEHEAQERIRATNLLHMLKKRALVDLMKYDIQHINCTFSMLANKNFVNKKFQFSKLLEELDQEYTRRLNGMDPDQIFDILHNYMTVIPNRIIQCKFYKESINKLLSVSDTLSKEHIVKLIFFIGLNKKHTKVHDIVRSCLNLLGEKQIQTLSIEEICIICNAAFKTSTKIDNKAFLDKVVQYLNDNLVLLKDPALFITLIKTIRHNRCQTEDLLATISCTVFFNNTLQYYSFIALSHILAMYSDFLYYDEHLLKAVADRCIKILKDYKFTSRNKYFLDYPRVKDIKRLLWCLSNLNYKYIQASDIKDVIIPIIMRRYGEGEFRDDDISLIEIILYLWMLNYHAYELIPKVLTKEKVLRIRGTSRQNNYKLNLLLSCIFFEDRPLFQKLNIHPQFEDYETKFQLEKRPLLSKVMKSLEAASCNNDITKFEMSCQIPGLNVLGITGYKKNIYKAVNIEVLDEYTTLKNSEDKPTGLMQLKLRILNGAEEGLIVIPANEAELYNDEELRDYLNDEIDLVC</sequence>
<dbReference type="Proteomes" id="UP000410492">
    <property type="component" value="Unassembled WGS sequence"/>
</dbReference>
<dbReference type="OrthoDB" id="6579040at2759"/>
<name>A0A653DJM7_CALMS</name>